<dbReference type="Proteomes" id="UP001634394">
    <property type="component" value="Unassembled WGS sequence"/>
</dbReference>
<dbReference type="AlphaFoldDB" id="A0ABD3X5B3"/>
<dbReference type="EMBL" id="JBJQND010000004">
    <property type="protein sequence ID" value="KAL3880891.1"/>
    <property type="molecule type" value="Genomic_DNA"/>
</dbReference>
<proteinExistence type="predicted"/>
<organism evidence="2 3">
    <name type="scientific">Sinanodonta woodiana</name>
    <name type="common">Chinese pond mussel</name>
    <name type="synonym">Anodonta woodiana</name>
    <dbReference type="NCBI Taxonomy" id="1069815"/>
    <lineage>
        <taxon>Eukaryota</taxon>
        <taxon>Metazoa</taxon>
        <taxon>Spiralia</taxon>
        <taxon>Lophotrochozoa</taxon>
        <taxon>Mollusca</taxon>
        <taxon>Bivalvia</taxon>
        <taxon>Autobranchia</taxon>
        <taxon>Heteroconchia</taxon>
        <taxon>Palaeoheterodonta</taxon>
        <taxon>Unionida</taxon>
        <taxon>Unionoidea</taxon>
        <taxon>Unionidae</taxon>
        <taxon>Unioninae</taxon>
        <taxon>Sinanodonta</taxon>
    </lineage>
</organism>
<comment type="caution">
    <text evidence="2">The sequence shown here is derived from an EMBL/GenBank/DDBJ whole genome shotgun (WGS) entry which is preliminary data.</text>
</comment>
<keyword evidence="3" id="KW-1185">Reference proteome</keyword>
<feature type="region of interest" description="Disordered" evidence="1">
    <location>
        <begin position="1"/>
        <end position="35"/>
    </location>
</feature>
<evidence type="ECO:0000256" key="1">
    <source>
        <dbReference type="SAM" id="MobiDB-lite"/>
    </source>
</evidence>
<protein>
    <submittedName>
        <fullName evidence="2">Uncharacterized protein</fullName>
    </submittedName>
</protein>
<feature type="region of interest" description="Disordered" evidence="1">
    <location>
        <begin position="53"/>
        <end position="74"/>
    </location>
</feature>
<accession>A0ABD3X5B3</accession>
<sequence length="103" mass="11796">MIRPLCEMKSEVRTPHLPPKQPPHQPETQPTCAKSRCPFPQIDTWDEELGIQQHGCQPQRSKHPVSGMQEDKGSKYSLSIEGKTGMIQYHSSTICFRNHVHHL</sequence>
<feature type="compositionally biased region" description="Pro residues" evidence="1">
    <location>
        <begin position="16"/>
        <end position="25"/>
    </location>
</feature>
<name>A0ABD3X5B3_SINWO</name>
<evidence type="ECO:0000313" key="3">
    <source>
        <dbReference type="Proteomes" id="UP001634394"/>
    </source>
</evidence>
<evidence type="ECO:0000313" key="2">
    <source>
        <dbReference type="EMBL" id="KAL3880891.1"/>
    </source>
</evidence>
<feature type="compositionally biased region" description="Basic and acidic residues" evidence="1">
    <location>
        <begin position="1"/>
        <end position="14"/>
    </location>
</feature>
<reference evidence="2 3" key="1">
    <citation type="submission" date="2024-11" db="EMBL/GenBank/DDBJ databases">
        <title>Chromosome-level genome assembly of the freshwater bivalve Anodonta woodiana.</title>
        <authorList>
            <person name="Chen X."/>
        </authorList>
    </citation>
    <scope>NUCLEOTIDE SEQUENCE [LARGE SCALE GENOMIC DNA]</scope>
    <source>
        <strain evidence="2">MN2024</strain>
        <tissue evidence="2">Gills</tissue>
    </source>
</reference>
<gene>
    <name evidence="2" type="ORF">ACJMK2_033097</name>
</gene>